<dbReference type="InterPro" id="IPR012944">
    <property type="entry name" value="SusD_RagB_dom"/>
</dbReference>
<evidence type="ECO:0000256" key="2">
    <source>
        <dbReference type="ARBA" id="ARBA00006275"/>
    </source>
</evidence>
<keyword evidence="10" id="KW-1185">Reference proteome</keyword>
<evidence type="ECO:0000256" key="3">
    <source>
        <dbReference type="ARBA" id="ARBA00022729"/>
    </source>
</evidence>
<evidence type="ECO:0000256" key="6">
    <source>
        <dbReference type="SAM" id="SignalP"/>
    </source>
</evidence>
<evidence type="ECO:0000256" key="4">
    <source>
        <dbReference type="ARBA" id="ARBA00023136"/>
    </source>
</evidence>
<keyword evidence="5" id="KW-0998">Cell outer membrane</keyword>
<dbReference type="SUPFAM" id="SSF48452">
    <property type="entry name" value="TPR-like"/>
    <property type="match status" value="1"/>
</dbReference>
<proteinExistence type="inferred from homology"/>
<dbReference type="GO" id="GO:0009279">
    <property type="term" value="C:cell outer membrane"/>
    <property type="evidence" value="ECO:0007669"/>
    <property type="project" value="UniProtKB-SubCell"/>
</dbReference>
<dbReference type="Gene3D" id="1.25.40.390">
    <property type="match status" value="1"/>
</dbReference>
<keyword evidence="4" id="KW-0472">Membrane</keyword>
<evidence type="ECO:0000259" key="7">
    <source>
        <dbReference type="Pfam" id="PF07980"/>
    </source>
</evidence>
<dbReference type="RefSeq" id="WP_108635202.1">
    <property type="nucleotide sequence ID" value="NZ_QCXX01000005.1"/>
</dbReference>
<dbReference type="PROSITE" id="PS51257">
    <property type="entry name" value="PROKAR_LIPOPROTEIN"/>
    <property type="match status" value="1"/>
</dbReference>
<name>A0A363NQ56_9SPHI</name>
<feature type="signal peptide" evidence="6">
    <location>
        <begin position="1"/>
        <end position="21"/>
    </location>
</feature>
<dbReference type="InterPro" id="IPR033985">
    <property type="entry name" value="SusD-like_N"/>
</dbReference>
<dbReference type="Pfam" id="PF14322">
    <property type="entry name" value="SusD-like_3"/>
    <property type="match status" value="1"/>
</dbReference>
<protein>
    <submittedName>
        <fullName evidence="9">RagB/SusD family nutrient uptake outer membrane protein</fullName>
    </submittedName>
</protein>
<comment type="subcellular location">
    <subcellularLocation>
        <location evidence="1">Cell outer membrane</location>
    </subcellularLocation>
</comment>
<reference evidence="9 10" key="1">
    <citation type="submission" date="2018-04" db="EMBL/GenBank/DDBJ databases">
        <title>Sphingobacterium sp. M46 Genome.</title>
        <authorList>
            <person name="Cheng J."/>
            <person name="Li Y."/>
        </authorList>
    </citation>
    <scope>NUCLEOTIDE SEQUENCE [LARGE SCALE GENOMIC DNA]</scope>
    <source>
        <strain evidence="9 10">M46</strain>
    </source>
</reference>
<dbReference type="AlphaFoldDB" id="A0A363NQ56"/>
<evidence type="ECO:0000256" key="5">
    <source>
        <dbReference type="ARBA" id="ARBA00023237"/>
    </source>
</evidence>
<dbReference type="OrthoDB" id="5694214at2"/>
<dbReference type="Pfam" id="PF07980">
    <property type="entry name" value="SusD_RagB"/>
    <property type="match status" value="1"/>
</dbReference>
<dbReference type="Proteomes" id="UP000250831">
    <property type="component" value="Unassembled WGS sequence"/>
</dbReference>
<evidence type="ECO:0000313" key="9">
    <source>
        <dbReference type="EMBL" id="PUV22867.1"/>
    </source>
</evidence>
<evidence type="ECO:0000259" key="8">
    <source>
        <dbReference type="Pfam" id="PF14322"/>
    </source>
</evidence>
<evidence type="ECO:0000313" key="10">
    <source>
        <dbReference type="Proteomes" id="UP000250831"/>
    </source>
</evidence>
<comment type="similarity">
    <text evidence="2">Belongs to the SusD family.</text>
</comment>
<accession>A0A363NQ56</accession>
<feature type="domain" description="RagB/SusD" evidence="7">
    <location>
        <begin position="322"/>
        <end position="610"/>
    </location>
</feature>
<dbReference type="InterPro" id="IPR011990">
    <property type="entry name" value="TPR-like_helical_dom_sf"/>
</dbReference>
<organism evidence="9 10">
    <name type="scientific">Sphingobacterium athyrii</name>
    <dbReference type="NCBI Taxonomy" id="2152717"/>
    <lineage>
        <taxon>Bacteria</taxon>
        <taxon>Pseudomonadati</taxon>
        <taxon>Bacteroidota</taxon>
        <taxon>Sphingobacteriia</taxon>
        <taxon>Sphingobacteriales</taxon>
        <taxon>Sphingobacteriaceae</taxon>
        <taxon>Sphingobacterium</taxon>
    </lineage>
</organism>
<dbReference type="EMBL" id="QCXX01000005">
    <property type="protein sequence ID" value="PUV22867.1"/>
    <property type="molecule type" value="Genomic_DNA"/>
</dbReference>
<keyword evidence="3 6" id="KW-0732">Signal</keyword>
<gene>
    <name evidence="9" type="ORF">DCO56_18260</name>
</gene>
<evidence type="ECO:0000256" key="1">
    <source>
        <dbReference type="ARBA" id="ARBA00004442"/>
    </source>
</evidence>
<feature type="domain" description="SusD-like N-terminal" evidence="8">
    <location>
        <begin position="110"/>
        <end position="234"/>
    </location>
</feature>
<feature type="chain" id="PRO_5016627336" evidence="6">
    <location>
        <begin position="22"/>
        <end position="620"/>
    </location>
</feature>
<sequence>MKRHFNYIIALLMASSTVLMTQSCKDDFFELVDHGGLDARIWDNEGAIEFYLAGTYAMIMPTHPHEITTNDMQMHYASDENYFSGTNGPSKKVLGLSGEIMLNDVKYIASKYQGTNVGDNRYFDIARCNNAIAYIPTGTLTTDVKKKFLGQFYALRAMVYFELTRLYGGVPLVLEPQNPDNLKLEGRASAKACFGQIVNDLDSAMVNLDGVLWDDATGRGKITKAAAAALKAKALLYWASPQFNPTDNPTHPYEAQRWETALQASKEAYELCKTAGHALLPNYNEIFLKEGIANTEAVIVRSYSATSPKRFTVVERASRPASEGGSPADYYVPTTLLLGAYPMQDGTPANSSNTSYDDALFWKNRDPRFKHTIVYNGAEWPLSGKSGRKQWNYSNAEDEFSIKSFYCKKFVNPALSSAAVGIANDMGGNGMDWIEIRFAEVMLNYAESANETGNLSLAKELVRSIRQRAGIAQGNFDYGLSLASNKEQMRDLMMNERQIEFAFEGKRYHDLRRTRRMHTLQGTIQTYLFEAKSGAAKTYLESVNAAAGIRHRESLDMNNRDTVLTYFKYPYNLRAESSNGAFAFRDYYYFYPLPNTFMNSSPLLEQTIGYEGGTFDPLND</sequence>
<comment type="caution">
    <text evidence="9">The sequence shown here is derived from an EMBL/GenBank/DDBJ whole genome shotgun (WGS) entry which is preliminary data.</text>
</comment>